<proteinExistence type="predicted"/>
<name>A0A5S6R0H1_TRIMR</name>
<evidence type="ECO:0000313" key="1">
    <source>
        <dbReference type="Proteomes" id="UP000046395"/>
    </source>
</evidence>
<dbReference type="AlphaFoldDB" id="A0A5S6R0H1"/>
<dbReference type="SUPFAM" id="SSF50630">
    <property type="entry name" value="Acid proteases"/>
    <property type="match status" value="1"/>
</dbReference>
<organism evidence="1 2">
    <name type="scientific">Trichuris muris</name>
    <name type="common">Mouse whipworm</name>
    <dbReference type="NCBI Taxonomy" id="70415"/>
    <lineage>
        <taxon>Eukaryota</taxon>
        <taxon>Metazoa</taxon>
        <taxon>Ecdysozoa</taxon>
        <taxon>Nematoda</taxon>
        <taxon>Enoplea</taxon>
        <taxon>Dorylaimia</taxon>
        <taxon>Trichinellida</taxon>
        <taxon>Trichuridae</taxon>
        <taxon>Trichuris</taxon>
    </lineage>
</organism>
<dbReference type="Proteomes" id="UP000046395">
    <property type="component" value="Unassembled WGS sequence"/>
</dbReference>
<dbReference type="CDD" id="cd00303">
    <property type="entry name" value="retropepsin_like"/>
    <property type="match status" value="1"/>
</dbReference>
<protein>
    <submittedName>
        <fullName evidence="2">Peptidase A2 domain-containing protein</fullName>
    </submittedName>
</protein>
<dbReference type="WBParaSite" id="TMUE_3000012928.1">
    <property type="protein sequence ID" value="TMUE_3000012928.1"/>
    <property type="gene ID" value="WBGene00286625"/>
</dbReference>
<dbReference type="Gene3D" id="2.40.70.10">
    <property type="entry name" value="Acid Proteases"/>
    <property type="match status" value="1"/>
</dbReference>
<sequence>MNICSETAGPISLSTWNIWQHSPAAQQWLHKQFKLKRGHSDPIKGLVGGRIMNIMTDTGSYVSLLKRILFAMVLGGGRVINHRVTNGMLSEKKVYSAVVTLRIGEREIVHPFLSADTLMVPVILGHDFVTENQWCINFAGNCLRRAPDGLMKEQT</sequence>
<evidence type="ECO:0000313" key="2">
    <source>
        <dbReference type="WBParaSite" id="TMUE_3000012928.1"/>
    </source>
</evidence>
<reference evidence="2" key="1">
    <citation type="submission" date="2019-12" db="UniProtKB">
        <authorList>
            <consortium name="WormBaseParasite"/>
        </authorList>
    </citation>
    <scope>IDENTIFICATION</scope>
</reference>
<dbReference type="InterPro" id="IPR021109">
    <property type="entry name" value="Peptidase_aspartic_dom_sf"/>
</dbReference>
<keyword evidence="1" id="KW-1185">Reference proteome</keyword>
<accession>A0A5S6R0H1</accession>